<keyword evidence="3" id="KW-1185">Reference proteome</keyword>
<dbReference type="Proteomes" id="UP000028045">
    <property type="component" value="Unassembled WGS sequence"/>
</dbReference>
<dbReference type="Gene3D" id="3.40.50.1820">
    <property type="entry name" value="alpha/beta hydrolase"/>
    <property type="match status" value="1"/>
</dbReference>
<dbReference type="PANTHER" id="PTHR37017">
    <property type="entry name" value="AB HYDROLASE-1 DOMAIN-CONTAINING PROTEIN-RELATED"/>
    <property type="match status" value="1"/>
</dbReference>
<proteinExistence type="predicted"/>
<dbReference type="PANTHER" id="PTHR37017:SF13">
    <property type="entry name" value="AB HYDROLASE-1 DOMAIN-CONTAINING PROTEIN"/>
    <property type="match status" value="1"/>
</dbReference>
<dbReference type="Pfam" id="PF12697">
    <property type="entry name" value="Abhydrolase_6"/>
    <property type="match status" value="1"/>
</dbReference>
<name>A0A084AP00_STACB</name>
<accession>A0A084AP00</accession>
<dbReference type="InterPro" id="IPR000073">
    <property type="entry name" value="AB_hydrolase_1"/>
</dbReference>
<dbReference type="HOGENOM" id="CLU_046066_1_0_1"/>
<dbReference type="SUPFAM" id="SSF53474">
    <property type="entry name" value="alpha/beta-Hydrolases"/>
    <property type="match status" value="1"/>
</dbReference>
<dbReference type="InterPro" id="IPR052897">
    <property type="entry name" value="Sec-Metab_Biosynth_Hydrolase"/>
</dbReference>
<reference evidence="2 3" key="1">
    <citation type="journal article" date="2014" name="BMC Genomics">
        <title>Comparative genome sequencing reveals chemotype-specific gene clusters in the toxigenic black mold Stachybotrys.</title>
        <authorList>
            <person name="Semeiks J."/>
            <person name="Borek D."/>
            <person name="Otwinowski Z."/>
            <person name="Grishin N.V."/>
        </authorList>
    </citation>
    <scope>NUCLEOTIDE SEQUENCE [LARGE SCALE GENOMIC DNA]</scope>
    <source>
        <strain evidence="3">CBS 109288 / IBT 7711</strain>
    </source>
</reference>
<feature type="domain" description="AB hydrolase-1" evidence="1">
    <location>
        <begin position="6"/>
        <end position="241"/>
    </location>
</feature>
<sequence length="247" mass="26654">MATVAIIPGSFAPAKHYDLFADTLSQHGIASQIIDIPSVGKRHGLPPQTMSDDVAEIVRVVEPLLDAGRQVVLMTHSYGGIPGTQSLKQLSRKAREAEGKVGGVDKIVYVTSVVVQVGVANLDLFGDNLPDSITINDDYMYLAAEANAPLTFSDLPAEQGLALAKQMSWHSTPSFKEKLTYAGYNDVEVHYVVCKGDMIVPLEYQYAMIELVKASSGREVGVHELDCGHAPTSSQPDNVAKIFKDIV</sequence>
<dbReference type="InterPro" id="IPR029058">
    <property type="entry name" value="AB_hydrolase_fold"/>
</dbReference>
<evidence type="ECO:0000313" key="3">
    <source>
        <dbReference type="Proteomes" id="UP000028045"/>
    </source>
</evidence>
<gene>
    <name evidence="2" type="ORF">S7711_04711</name>
</gene>
<evidence type="ECO:0000259" key="1">
    <source>
        <dbReference type="Pfam" id="PF12697"/>
    </source>
</evidence>
<organism evidence="2 3">
    <name type="scientific">Stachybotrys chartarum (strain CBS 109288 / IBT 7711)</name>
    <name type="common">Toxic black mold</name>
    <name type="synonym">Stilbospora chartarum</name>
    <dbReference type="NCBI Taxonomy" id="1280523"/>
    <lineage>
        <taxon>Eukaryota</taxon>
        <taxon>Fungi</taxon>
        <taxon>Dikarya</taxon>
        <taxon>Ascomycota</taxon>
        <taxon>Pezizomycotina</taxon>
        <taxon>Sordariomycetes</taxon>
        <taxon>Hypocreomycetidae</taxon>
        <taxon>Hypocreales</taxon>
        <taxon>Stachybotryaceae</taxon>
        <taxon>Stachybotrys</taxon>
    </lineage>
</organism>
<dbReference type="AlphaFoldDB" id="A0A084AP00"/>
<evidence type="ECO:0000313" key="2">
    <source>
        <dbReference type="EMBL" id="KEY67029.1"/>
    </source>
</evidence>
<dbReference type="EMBL" id="KL648635">
    <property type="protein sequence ID" value="KEY67029.1"/>
    <property type="molecule type" value="Genomic_DNA"/>
</dbReference>
<protein>
    <recommendedName>
        <fullName evidence="1">AB hydrolase-1 domain-containing protein</fullName>
    </recommendedName>
</protein>
<dbReference type="OrthoDB" id="1263307at2759"/>